<comment type="caution">
    <text evidence="3">The sequence shown here is derived from an EMBL/GenBank/DDBJ whole genome shotgun (WGS) entry which is preliminary data.</text>
</comment>
<accession>A0ABN0SQS2</accession>
<feature type="compositionally biased region" description="Acidic residues" evidence="1">
    <location>
        <begin position="59"/>
        <end position="71"/>
    </location>
</feature>
<feature type="region of interest" description="Disordered" evidence="1">
    <location>
        <begin position="35"/>
        <end position="80"/>
    </location>
</feature>
<dbReference type="RefSeq" id="WP_339393243.1">
    <property type="nucleotide sequence ID" value="NZ_BAAAAF010000010.1"/>
</dbReference>
<feature type="transmembrane region" description="Helical" evidence="2">
    <location>
        <begin position="6"/>
        <end position="30"/>
    </location>
</feature>
<keyword evidence="4" id="KW-1185">Reference proteome</keyword>
<evidence type="ECO:0000256" key="1">
    <source>
        <dbReference type="SAM" id="MobiDB-lite"/>
    </source>
</evidence>
<dbReference type="EMBL" id="BAAAAF010000010">
    <property type="protein sequence ID" value="GAA0036495.1"/>
    <property type="molecule type" value="Genomic_DNA"/>
</dbReference>
<dbReference type="Proteomes" id="UP001498238">
    <property type="component" value="Unassembled WGS sequence"/>
</dbReference>
<reference evidence="3 4" key="1">
    <citation type="submission" date="2024-01" db="EMBL/GenBank/DDBJ databases">
        <title>Characterization of antibiotic resistant novel bacterial strains and their environmental applications.</title>
        <authorList>
            <person name="Manzoor S."/>
            <person name="Abbas S."/>
            <person name="Arshad M."/>
            <person name="Ahmed I."/>
        </authorList>
    </citation>
    <scope>NUCLEOTIDE SEQUENCE [LARGE SCALE GENOMIC DNA]</scope>
    <source>
        <strain evidence="3 4">NCCP-602</strain>
    </source>
</reference>
<sequence length="80" mass="8780">MPPGLGAIIFLTLAIIVVFSVGFFLVYTVMTKPGMHIGSRLPKHDPDRDRDLGPRDPRDDPDEGPDQDDGDDHLGGDPKR</sequence>
<keyword evidence="2" id="KW-0472">Membrane</keyword>
<gene>
    <name evidence="3" type="ORF">NCCP602_24560</name>
</gene>
<keyword evidence="2" id="KW-1133">Transmembrane helix</keyword>
<evidence type="ECO:0000313" key="3">
    <source>
        <dbReference type="EMBL" id="GAA0036495.1"/>
    </source>
</evidence>
<evidence type="ECO:0000256" key="2">
    <source>
        <dbReference type="SAM" id="Phobius"/>
    </source>
</evidence>
<keyword evidence="2" id="KW-0812">Transmembrane</keyword>
<protein>
    <submittedName>
        <fullName evidence="3">Uncharacterized protein</fullName>
    </submittedName>
</protein>
<organism evidence="3 4">
    <name type="scientific">Brevibacterium metallidurans</name>
    <dbReference type="NCBI Taxonomy" id="1482676"/>
    <lineage>
        <taxon>Bacteria</taxon>
        <taxon>Bacillati</taxon>
        <taxon>Actinomycetota</taxon>
        <taxon>Actinomycetes</taxon>
        <taxon>Micrococcales</taxon>
        <taxon>Brevibacteriaceae</taxon>
        <taxon>Brevibacterium</taxon>
    </lineage>
</organism>
<evidence type="ECO:0000313" key="4">
    <source>
        <dbReference type="Proteomes" id="UP001498238"/>
    </source>
</evidence>
<name>A0ABN0SQS2_9MICO</name>
<feature type="compositionally biased region" description="Basic and acidic residues" evidence="1">
    <location>
        <begin position="42"/>
        <end position="58"/>
    </location>
</feature>
<proteinExistence type="predicted"/>